<proteinExistence type="inferred from homology"/>
<dbReference type="RefSeq" id="WP_062155962.1">
    <property type="nucleotide sequence ID" value="NZ_KQ947994.1"/>
</dbReference>
<evidence type="ECO:0000256" key="1">
    <source>
        <dbReference type="ARBA" id="ARBA00022987"/>
    </source>
</evidence>
<sequence length="278" mass="30412">MNARRLSYAYAVVRSSDAVTQAAREALADIRGVAGAPVTLVRSGPVAAAVSAVPGEEFSEAALRARLEDLAWLESTARAHHLVIETLAARTTVLPLRLATVYLDESRVERMLGERQEAFAALLDRFDDHVEWGVKVYAELPTVSEPSPAPAPTPSPAAHAASPAEPDPGRAYLRRRRQHHQAREDTRRAAEEAVRRTEERARGLAVERARHRPQQGTLARVPGENVANDAYLVPRALAEEFRARMLHAADDLPGVRVEVTGPWAPYSFTAPPEGARPR</sequence>
<dbReference type="PANTHER" id="PTHR36852:SF1">
    <property type="entry name" value="PROTEIN GVPL 2"/>
    <property type="match status" value="1"/>
</dbReference>
<dbReference type="AlphaFoldDB" id="A0A117NXU9"/>
<dbReference type="GO" id="GO:0031412">
    <property type="term" value="P:gas vesicle organization"/>
    <property type="evidence" value="ECO:0007669"/>
    <property type="project" value="InterPro"/>
</dbReference>
<organism evidence="5 6">
    <name type="scientific">Streptomyces curacoi</name>
    <dbReference type="NCBI Taxonomy" id="146536"/>
    <lineage>
        <taxon>Bacteria</taxon>
        <taxon>Bacillati</taxon>
        <taxon>Actinomycetota</taxon>
        <taxon>Actinomycetes</taxon>
        <taxon>Kitasatosporales</taxon>
        <taxon>Streptomycetaceae</taxon>
        <taxon>Streptomyces</taxon>
    </lineage>
</organism>
<keyword evidence="6" id="KW-1185">Reference proteome</keyword>
<accession>A0A117NXU9</accession>
<keyword evidence="1" id="KW-0304">Gas vesicle</keyword>
<dbReference type="Pfam" id="PF06386">
    <property type="entry name" value="GvpL_GvpF"/>
    <property type="match status" value="1"/>
</dbReference>
<evidence type="ECO:0000256" key="3">
    <source>
        <dbReference type="ARBA" id="ARBA00035643"/>
    </source>
</evidence>
<feature type="compositionally biased region" description="Basic and acidic residues" evidence="4">
    <location>
        <begin position="181"/>
        <end position="208"/>
    </location>
</feature>
<dbReference type="EMBL" id="LMWJ01000026">
    <property type="protein sequence ID" value="KUM69403.1"/>
    <property type="molecule type" value="Genomic_DNA"/>
</dbReference>
<comment type="caution">
    <text evidence="5">The sequence shown here is derived from an EMBL/GenBank/DDBJ whole genome shotgun (WGS) entry which is preliminary data.</text>
</comment>
<dbReference type="STRING" id="146536.AQI70_32075"/>
<dbReference type="InterPro" id="IPR009430">
    <property type="entry name" value="GvpL/GvpF"/>
</dbReference>
<dbReference type="GO" id="GO:0031411">
    <property type="term" value="C:gas vesicle"/>
    <property type="evidence" value="ECO:0007669"/>
    <property type="project" value="UniProtKB-SubCell"/>
</dbReference>
<feature type="region of interest" description="Disordered" evidence="4">
    <location>
        <begin position="142"/>
        <end position="216"/>
    </location>
</feature>
<evidence type="ECO:0000313" key="6">
    <source>
        <dbReference type="Proteomes" id="UP000054024"/>
    </source>
</evidence>
<evidence type="ECO:0000256" key="4">
    <source>
        <dbReference type="SAM" id="MobiDB-lite"/>
    </source>
</evidence>
<dbReference type="OrthoDB" id="146444at2"/>
<name>A0A117NXU9_9ACTN</name>
<dbReference type="Proteomes" id="UP000054024">
    <property type="component" value="Unassembled WGS sequence"/>
</dbReference>
<comment type="subcellular location">
    <subcellularLocation>
        <location evidence="2">Gas vesicle</location>
    </subcellularLocation>
</comment>
<protein>
    <submittedName>
        <fullName evidence="5">Gas vesicle protein</fullName>
    </submittedName>
</protein>
<evidence type="ECO:0000256" key="2">
    <source>
        <dbReference type="ARBA" id="ARBA00035108"/>
    </source>
</evidence>
<evidence type="ECO:0000313" key="5">
    <source>
        <dbReference type="EMBL" id="KUM69403.1"/>
    </source>
</evidence>
<dbReference type="PANTHER" id="PTHR36852">
    <property type="entry name" value="PROTEIN GVPL 2"/>
    <property type="match status" value="1"/>
</dbReference>
<comment type="similarity">
    <text evidence="3">Belongs to the gas vesicle GvpF/GvpL family.</text>
</comment>
<reference evidence="5 6" key="1">
    <citation type="submission" date="2015-10" db="EMBL/GenBank/DDBJ databases">
        <title>Draft genome sequence of Streptomyces curacoi DSM 40107, type strain for the species Streptomyces curacoi.</title>
        <authorList>
            <person name="Ruckert C."/>
            <person name="Winkler A."/>
            <person name="Kalinowski J."/>
            <person name="Kampfer P."/>
            <person name="Glaeser S."/>
        </authorList>
    </citation>
    <scope>NUCLEOTIDE SEQUENCE [LARGE SCALE GENOMIC DNA]</scope>
    <source>
        <strain evidence="5 6">DSM 40107</strain>
    </source>
</reference>
<gene>
    <name evidence="5" type="ORF">AQI70_32075</name>
</gene>